<evidence type="ECO:0000256" key="2">
    <source>
        <dbReference type="SAM" id="MobiDB-lite"/>
    </source>
</evidence>
<feature type="region of interest" description="Disordered" evidence="2">
    <location>
        <begin position="101"/>
        <end position="122"/>
    </location>
</feature>
<feature type="region of interest" description="Disordered" evidence="2">
    <location>
        <begin position="913"/>
        <end position="934"/>
    </location>
</feature>
<dbReference type="Proteomes" id="UP000037923">
    <property type="component" value="Unassembled WGS sequence"/>
</dbReference>
<keyword evidence="4" id="KW-1185">Reference proteome</keyword>
<feature type="region of interest" description="Disordered" evidence="2">
    <location>
        <begin position="1"/>
        <end position="68"/>
    </location>
</feature>
<gene>
    <name evidence="3" type="ORF">ABB37_04038</name>
</gene>
<feature type="region of interest" description="Disordered" evidence="2">
    <location>
        <begin position="172"/>
        <end position="200"/>
    </location>
</feature>
<feature type="region of interest" description="Disordered" evidence="2">
    <location>
        <begin position="433"/>
        <end position="453"/>
    </location>
</feature>
<dbReference type="OMA" id="YHDNERR"/>
<proteinExistence type="predicted"/>
<evidence type="ECO:0000256" key="1">
    <source>
        <dbReference type="SAM" id="Coils"/>
    </source>
</evidence>
<dbReference type="EMBL" id="LGTL01000006">
    <property type="protein sequence ID" value="KPA81749.1"/>
    <property type="molecule type" value="Genomic_DNA"/>
</dbReference>
<feature type="compositionally biased region" description="Low complexity" evidence="2">
    <location>
        <begin position="40"/>
        <end position="57"/>
    </location>
</feature>
<comment type="caution">
    <text evidence="3">The sequence shown here is derived from an EMBL/GenBank/DDBJ whole genome shotgun (WGS) entry which is preliminary data.</text>
</comment>
<reference evidence="3 4" key="1">
    <citation type="submission" date="2015-07" db="EMBL/GenBank/DDBJ databases">
        <title>High-quality genome of monoxenous trypanosomatid Leptomonas pyrrhocoris.</title>
        <authorList>
            <person name="Flegontov P."/>
            <person name="Butenko A."/>
            <person name="Firsov S."/>
            <person name="Vlcek C."/>
            <person name="Logacheva M.D."/>
            <person name="Field M."/>
            <person name="Filatov D."/>
            <person name="Flegontova O."/>
            <person name="Gerasimov E."/>
            <person name="Jackson A.P."/>
            <person name="Kelly S."/>
            <person name="Opperdoes F."/>
            <person name="O'Reilly A."/>
            <person name="Votypka J."/>
            <person name="Yurchenko V."/>
            <person name="Lukes J."/>
        </authorList>
    </citation>
    <scope>NUCLEOTIDE SEQUENCE [LARGE SCALE GENOMIC DNA]</scope>
    <source>
        <strain evidence="3">H10</strain>
    </source>
</reference>
<evidence type="ECO:0000313" key="4">
    <source>
        <dbReference type="Proteomes" id="UP000037923"/>
    </source>
</evidence>
<protein>
    <submittedName>
        <fullName evidence="3">L6202.3-like protein</fullName>
    </submittedName>
</protein>
<feature type="compositionally biased region" description="Basic and acidic residues" evidence="2">
    <location>
        <begin position="438"/>
        <end position="448"/>
    </location>
</feature>
<feature type="compositionally biased region" description="Low complexity" evidence="2">
    <location>
        <begin position="14"/>
        <end position="27"/>
    </location>
</feature>
<feature type="compositionally biased region" description="Polar residues" evidence="2">
    <location>
        <begin position="58"/>
        <end position="68"/>
    </location>
</feature>
<feature type="compositionally biased region" description="Acidic residues" evidence="2">
    <location>
        <begin position="913"/>
        <end position="923"/>
    </location>
</feature>
<dbReference type="OrthoDB" id="266711at2759"/>
<dbReference type="GeneID" id="26904329"/>
<sequence length="934" mass="101954">MSVPIAGRRKGQATTPTTTTTTITTNTPVHGVPSWLDDTPSVAAPSSASPSAFPQPSTVLPSSSDTTSAGFLSPSAFSATSAFPAFEGTNVSVPAFLRHEETQRHTAPPASPASQLPTDVERSRRLALSEELDSVTQQLIDVTGRVEVLQGDGHPAAAEVRELDATLGSLREKEAEATRRKAERDAQVQLDAREGAPSAETHVDLNAATSAYRAECTQRHGQALDAVTSELQAQHSKNVALQKECEDAMSNTPESRCQAAAFQALQRRLQDGVRHLKQHFSQQCNSAVALSARTFLASARQQRSELFANDAARRAAKLQSYRAQRDTSAREFNAECHSIFQGRADSLFGALKTSLEKRHRRLADERNQRLGAFHAQLHATTERGRVALEQQLRALTEREVAITAAQRDSANSELLLRRDELARQRRAFQSRAASEYQSLRETHGDGAGRRGCPVTAASATKSCTTSFESLRRETEEMRAKLTQMALTLRTKQQGLPSRYSPKQSPLPGKAQLSFETTESQWRDFVLSVQQHRELLRTTIEELKTSTRSWSDGMERGRRQLTAQREEVRIVRRAWEGKIRSQLSSCLTVQNTDVPPLASLTTSTLESLSRRVEDLRQKQGALRSTRSAFAGQMAASVRSLRAYRTDTERLLGDVFSNFEVLRERSVQAELDELSLRSMQAQLEALYHHVSQEAHRLAAQKRSLDAVVKDMRAGHPVALPSIITLADNFSQDQSTQIFTGRTSPLFDITNASHHRLNCHPPQAHANITEMTEASAATRKEAVTKRHTHSSSATTPSLIALRHGGGERRSPTTMPFSNDSETRPPGASGVAAPTTVSASSGADVLVSESPSPIIPSLGGLSGWMQQQQQQQIGGGCAGGACISVSPKTEDVPNKAEGEVFLRSVDSDANSTMDLEPIENVEGDDESAIAPLRPYSSH</sequence>
<dbReference type="RefSeq" id="XP_015660188.1">
    <property type="nucleotide sequence ID" value="XM_015801568.1"/>
</dbReference>
<organism evidence="3 4">
    <name type="scientific">Leptomonas pyrrhocoris</name>
    <name type="common">Firebug parasite</name>
    <dbReference type="NCBI Taxonomy" id="157538"/>
    <lineage>
        <taxon>Eukaryota</taxon>
        <taxon>Discoba</taxon>
        <taxon>Euglenozoa</taxon>
        <taxon>Kinetoplastea</taxon>
        <taxon>Metakinetoplastina</taxon>
        <taxon>Trypanosomatida</taxon>
        <taxon>Trypanosomatidae</taxon>
        <taxon>Leishmaniinae</taxon>
        <taxon>Leptomonas</taxon>
    </lineage>
</organism>
<dbReference type="AlphaFoldDB" id="A0A0M9G440"/>
<feature type="coiled-coil region" evidence="1">
    <location>
        <begin position="597"/>
        <end position="624"/>
    </location>
</feature>
<name>A0A0M9G440_LEPPY</name>
<keyword evidence="1" id="KW-0175">Coiled coil</keyword>
<feature type="region of interest" description="Disordered" evidence="2">
    <location>
        <begin position="799"/>
        <end position="831"/>
    </location>
</feature>
<dbReference type="VEuPathDB" id="TriTrypDB:LpyrH10_06_4080"/>
<accession>A0A0M9G440</accession>
<evidence type="ECO:0000313" key="3">
    <source>
        <dbReference type="EMBL" id="KPA81749.1"/>
    </source>
</evidence>
<feature type="compositionally biased region" description="Basic and acidic residues" evidence="2">
    <location>
        <begin position="172"/>
        <end position="194"/>
    </location>
</feature>